<accession>A0ABR7CJ16</accession>
<dbReference type="Gene3D" id="2.60.40.1930">
    <property type="match status" value="1"/>
</dbReference>
<keyword evidence="3" id="KW-1185">Reference proteome</keyword>
<sequence>MKKIVLYILLMLGSSPFLKGENGPMSQNEQQDRIFSFFSDIESRHEEKLWLHLDKPYYAAGDTIRFRAYLSDAMTLCPDTLSNFIYVDLFDRRNKLISSKKIKRDSVGFANNLYISDTLSAGEYTLQAYTGWMLNFDPSCFFQKNILIGRTASDIRTDITYTDKDMMVIRFSDKSGSPLFGNEASYELFDRNGKQLSSGQQPTSPSGALFVTLPTDSTLNGAYAETRLKLGNGTLYKRTFFPEPRTASFDIQFLPEGGNLVPGTPQIVAFKAVQSNGYPAEVRGAILNSAGDTVARFSSEHDGMGIFLLTPQSAETYRAVTFCDTLSVSTPLPSIHENACALTVTQSENNLRYRVLGTIPEGSVLVAHTRGLCHFVHSVPPNNPEGLIKTDSLPEGILHLLLADSSGIPKTERLVYLSRPQEQWQVTQDKPSYGKREKVRIDITVGKGGQPLEGTFSVSVTDANTVKTDSLSDNIRTNLLLTSDLKGYIHNPGYYFLDDSPARRHYLDLVMMTHGWRRFKTDDLFHPEPFTPKHYIERGQYISGYVSTAGGKVAKQASVTAFAFNKDNVVGSTVTDSMGRFLIEGLDFQDSTVFFISSKNKRGGRIPCEVKADKLYSGLKFKPLHPFFTEDSLRSRSDDLQRYLASFPKPNNDGLGEYELEEVTVTAKDPNRPAVAIYKKIIDDTARIAKFGSMSLEHYIKFLPGVVNNGDWISLRSPSGFSYPAQIRIDNEIIYGMAQLYRFFAKEVDYFKLEVPSIMNPPLTPRAIFWDNYPCRLHIFLREDVNGIRNFVVYRTNGYAKHTEFYHPVYDTPERLANKTPDRRTTLYWEPYLRIGDDGKGTIEFYTNDKDKSRLEVVIEGIATDGSVCRTLQRLE</sequence>
<comment type="caution">
    <text evidence="2">The sequence shown here is derived from an EMBL/GenBank/DDBJ whole genome shotgun (WGS) entry which is preliminary data.</text>
</comment>
<gene>
    <name evidence="2" type="ORF">H8S08_01255</name>
</gene>
<evidence type="ECO:0000313" key="3">
    <source>
        <dbReference type="Proteomes" id="UP000636891"/>
    </source>
</evidence>
<feature type="signal peptide" evidence="1">
    <location>
        <begin position="1"/>
        <end position="19"/>
    </location>
</feature>
<keyword evidence="1" id="KW-0732">Signal</keyword>
<organism evidence="2 3">
    <name type="scientific">Alistipes hominis</name>
    <dbReference type="NCBI Taxonomy" id="2763015"/>
    <lineage>
        <taxon>Bacteria</taxon>
        <taxon>Pseudomonadati</taxon>
        <taxon>Bacteroidota</taxon>
        <taxon>Bacteroidia</taxon>
        <taxon>Bacteroidales</taxon>
        <taxon>Rikenellaceae</taxon>
        <taxon>Alistipes</taxon>
    </lineage>
</organism>
<name>A0ABR7CJ16_9BACT</name>
<protein>
    <recommendedName>
        <fullName evidence="4">Macroglobulin domain-containing protein</fullName>
    </recommendedName>
</protein>
<evidence type="ECO:0000313" key="2">
    <source>
        <dbReference type="EMBL" id="MBC5615647.1"/>
    </source>
</evidence>
<dbReference type="RefSeq" id="WP_147387409.1">
    <property type="nucleotide sequence ID" value="NZ_JACOOK010000001.1"/>
</dbReference>
<dbReference type="Proteomes" id="UP000636891">
    <property type="component" value="Unassembled WGS sequence"/>
</dbReference>
<evidence type="ECO:0000256" key="1">
    <source>
        <dbReference type="SAM" id="SignalP"/>
    </source>
</evidence>
<dbReference type="EMBL" id="JACOOK010000001">
    <property type="protein sequence ID" value="MBC5615647.1"/>
    <property type="molecule type" value="Genomic_DNA"/>
</dbReference>
<evidence type="ECO:0008006" key="4">
    <source>
        <dbReference type="Google" id="ProtNLM"/>
    </source>
</evidence>
<reference evidence="2 3" key="1">
    <citation type="submission" date="2020-08" db="EMBL/GenBank/DDBJ databases">
        <title>Genome public.</title>
        <authorList>
            <person name="Liu C."/>
            <person name="Sun Q."/>
        </authorList>
    </citation>
    <scope>NUCLEOTIDE SEQUENCE [LARGE SCALE GENOMIC DNA]</scope>
    <source>
        <strain evidence="2 3">New-7</strain>
    </source>
</reference>
<proteinExistence type="predicted"/>
<feature type="chain" id="PRO_5045484782" description="Macroglobulin domain-containing protein" evidence="1">
    <location>
        <begin position="20"/>
        <end position="876"/>
    </location>
</feature>